<name>A0A7X0LJ63_9BACT</name>
<dbReference type="Proteomes" id="UP000541810">
    <property type="component" value="Unassembled WGS sequence"/>
</dbReference>
<proteinExistence type="predicted"/>
<keyword evidence="2" id="KW-1185">Reference proteome</keyword>
<protein>
    <submittedName>
        <fullName evidence="1">DsDNA-specific endonuclease/ATPase MutS2</fullName>
    </submittedName>
</protein>
<keyword evidence="1" id="KW-0255">Endonuclease</keyword>
<dbReference type="AlphaFoldDB" id="A0A7X0LJ63"/>
<keyword evidence="1" id="KW-0540">Nuclease</keyword>
<evidence type="ECO:0000313" key="2">
    <source>
        <dbReference type="Proteomes" id="UP000541810"/>
    </source>
</evidence>
<organism evidence="1 2">
    <name type="scientific">Algisphaera agarilytica</name>
    <dbReference type="NCBI Taxonomy" id="1385975"/>
    <lineage>
        <taxon>Bacteria</taxon>
        <taxon>Pseudomonadati</taxon>
        <taxon>Planctomycetota</taxon>
        <taxon>Phycisphaerae</taxon>
        <taxon>Phycisphaerales</taxon>
        <taxon>Phycisphaeraceae</taxon>
        <taxon>Algisphaera</taxon>
    </lineage>
</organism>
<dbReference type="GO" id="GO:0004519">
    <property type="term" value="F:endonuclease activity"/>
    <property type="evidence" value="ECO:0007669"/>
    <property type="project" value="UniProtKB-KW"/>
</dbReference>
<gene>
    <name evidence="1" type="ORF">HNQ40_000265</name>
</gene>
<dbReference type="EMBL" id="JACHGY010000001">
    <property type="protein sequence ID" value="MBB6428459.1"/>
    <property type="molecule type" value="Genomic_DNA"/>
</dbReference>
<comment type="caution">
    <text evidence="1">The sequence shown here is derived from an EMBL/GenBank/DDBJ whole genome shotgun (WGS) entry which is preliminary data.</text>
</comment>
<dbReference type="RefSeq" id="WP_184675614.1">
    <property type="nucleotide sequence ID" value="NZ_JACHGY010000001.1"/>
</dbReference>
<keyword evidence="1" id="KW-0378">Hydrolase</keyword>
<reference evidence="1 2" key="1">
    <citation type="submission" date="2020-08" db="EMBL/GenBank/DDBJ databases">
        <title>Genomic Encyclopedia of Type Strains, Phase IV (KMG-IV): sequencing the most valuable type-strain genomes for metagenomic binning, comparative biology and taxonomic classification.</title>
        <authorList>
            <person name="Goeker M."/>
        </authorList>
    </citation>
    <scope>NUCLEOTIDE SEQUENCE [LARGE SCALE GENOMIC DNA]</scope>
    <source>
        <strain evidence="1 2">DSM 103725</strain>
    </source>
</reference>
<evidence type="ECO:0000313" key="1">
    <source>
        <dbReference type="EMBL" id="MBB6428459.1"/>
    </source>
</evidence>
<accession>A0A7X0LJ63</accession>
<sequence>MLVYSCSDLIFATKIRSTAEVLQIDSRPARNLDMLQARLDQVEDGKANGPVTCVMVDLELGEFAFDLIKLAATHDAQPQVIAFGPHVMVDALAGAERAGAHLSMARGAFTTQLPELITQHGS</sequence>